<evidence type="ECO:0000256" key="3">
    <source>
        <dbReference type="ARBA" id="ARBA00022989"/>
    </source>
</evidence>
<evidence type="ECO:0000256" key="5">
    <source>
        <dbReference type="SAM" id="Phobius"/>
    </source>
</evidence>
<keyword evidence="4 5" id="KW-0472">Membrane</keyword>
<evidence type="ECO:0000313" key="8">
    <source>
        <dbReference type="Proteomes" id="UP001141552"/>
    </source>
</evidence>
<reference evidence="7" key="1">
    <citation type="submission" date="2022-02" db="EMBL/GenBank/DDBJ databases">
        <authorList>
            <person name="Henning P.M."/>
            <person name="McCubbin A.G."/>
            <person name="Shore J.S."/>
        </authorList>
    </citation>
    <scope>NUCLEOTIDE SEQUENCE</scope>
    <source>
        <strain evidence="7">F60SS</strain>
        <tissue evidence="7">Leaves</tissue>
    </source>
</reference>
<comment type="caution">
    <text evidence="7">The sequence shown here is derived from an EMBL/GenBank/DDBJ whole genome shotgun (WGS) entry which is preliminary data.</text>
</comment>
<proteinExistence type="predicted"/>
<name>A0A9Q0JAE3_9ROSI</name>
<evidence type="ECO:0000259" key="6">
    <source>
        <dbReference type="Pfam" id="PF20520"/>
    </source>
</evidence>
<keyword evidence="8" id="KW-1185">Reference proteome</keyword>
<protein>
    <recommendedName>
        <fullName evidence="6">V-type proton ATPase subunit S1/VOA1 transmembrane domain-containing protein</fullName>
    </recommendedName>
</protein>
<organism evidence="7 8">
    <name type="scientific">Turnera subulata</name>
    <dbReference type="NCBI Taxonomy" id="218843"/>
    <lineage>
        <taxon>Eukaryota</taxon>
        <taxon>Viridiplantae</taxon>
        <taxon>Streptophyta</taxon>
        <taxon>Embryophyta</taxon>
        <taxon>Tracheophyta</taxon>
        <taxon>Spermatophyta</taxon>
        <taxon>Magnoliopsida</taxon>
        <taxon>eudicotyledons</taxon>
        <taxon>Gunneridae</taxon>
        <taxon>Pentapetalae</taxon>
        <taxon>rosids</taxon>
        <taxon>fabids</taxon>
        <taxon>Malpighiales</taxon>
        <taxon>Passifloraceae</taxon>
        <taxon>Turnera</taxon>
    </lineage>
</organism>
<comment type="subcellular location">
    <subcellularLocation>
        <location evidence="1">Membrane</location>
        <topology evidence="1">Single-pass membrane protein</topology>
    </subcellularLocation>
</comment>
<dbReference type="InterPro" id="IPR046756">
    <property type="entry name" value="VAS1/VOA1_TM"/>
</dbReference>
<dbReference type="GO" id="GO:0016020">
    <property type="term" value="C:membrane"/>
    <property type="evidence" value="ECO:0007669"/>
    <property type="project" value="UniProtKB-SubCell"/>
</dbReference>
<dbReference type="AlphaFoldDB" id="A0A9Q0JAE3"/>
<feature type="transmembrane region" description="Helical" evidence="5">
    <location>
        <begin position="250"/>
        <end position="270"/>
    </location>
</feature>
<evidence type="ECO:0000256" key="1">
    <source>
        <dbReference type="ARBA" id="ARBA00004167"/>
    </source>
</evidence>
<evidence type="ECO:0000313" key="7">
    <source>
        <dbReference type="EMBL" id="KAJ4834209.1"/>
    </source>
</evidence>
<keyword evidence="2 5" id="KW-0812">Transmembrane</keyword>
<feature type="domain" description="V-type proton ATPase subunit S1/VOA1 transmembrane" evidence="6">
    <location>
        <begin position="246"/>
        <end position="277"/>
    </location>
</feature>
<evidence type="ECO:0000256" key="4">
    <source>
        <dbReference type="ARBA" id="ARBA00023136"/>
    </source>
</evidence>
<dbReference type="OrthoDB" id="2018140at2759"/>
<sequence length="282" mass="31146">MQSQTRASEAVNYQTISARDLAKSVLSQGGWSDFLCSEKKHLPPVDLALVFVGRELFSSDIVSNRNTDPALLNLLKVSYDKSNFSMAFPYVAASENEAIENMLLSEFSETCEQDLGAANVAFSKSCSFMEEKFQKLEDLHAVHDHLISRMENRANGKADLVVFCHENSHSAKGIEQSRTESEDFSQLISSMETLGAKYAVLYVSDPSRAIQYPAHHMLERFLAEGAGNHSLNATFCDEVCQIKSSLLEGVLVAVVLLIILISGLCCMMGIDTPTRFETPQES</sequence>
<dbReference type="PANTHER" id="PTHR35285">
    <property type="entry name" value="2-C-METHYL-D-ERYTHRITOL 4-PHOSPHATE CYTIDYLYLTRANSFERASE"/>
    <property type="match status" value="1"/>
</dbReference>
<dbReference type="PANTHER" id="PTHR35285:SF1">
    <property type="entry name" value="2-C-METHYL-D-ERYTHRITOL 4-PHOSPHATE CYTIDYLYLTRANSFERASE"/>
    <property type="match status" value="1"/>
</dbReference>
<dbReference type="Proteomes" id="UP001141552">
    <property type="component" value="Unassembled WGS sequence"/>
</dbReference>
<keyword evidence="3 5" id="KW-1133">Transmembrane helix</keyword>
<gene>
    <name evidence="7" type="ORF">Tsubulata_020567</name>
</gene>
<dbReference type="Pfam" id="PF20520">
    <property type="entry name" value="Ac45-VOA1_TM"/>
    <property type="match status" value="1"/>
</dbReference>
<accession>A0A9Q0JAE3</accession>
<evidence type="ECO:0000256" key="2">
    <source>
        <dbReference type="ARBA" id="ARBA00022692"/>
    </source>
</evidence>
<dbReference type="EMBL" id="JAKUCV010004754">
    <property type="protein sequence ID" value="KAJ4834209.1"/>
    <property type="molecule type" value="Genomic_DNA"/>
</dbReference>
<reference evidence="7" key="2">
    <citation type="journal article" date="2023" name="Plants (Basel)">
        <title>Annotation of the Turnera subulata (Passifloraceae) Draft Genome Reveals the S-Locus Evolved after the Divergence of Turneroideae from Passifloroideae in a Stepwise Manner.</title>
        <authorList>
            <person name="Henning P.M."/>
            <person name="Roalson E.H."/>
            <person name="Mir W."/>
            <person name="McCubbin A.G."/>
            <person name="Shore J.S."/>
        </authorList>
    </citation>
    <scope>NUCLEOTIDE SEQUENCE</scope>
    <source>
        <strain evidence="7">F60SS</strain>
    </source>
</reference>